<dbReference type="STRING" id="645134.A0A0L0HUM9"/>
<organism evidence="6 7">
    <name type="scientific">Spizellomyces punctatus (strain DAOM BR117)</name>
    <dbReference type="NCBI Taxonomy" id="645134"/>
    <lineage>
        <taxon>Eukaryota</taxon>
        <taxon>Fungi</taxon>
        <taxon>Fungi incertae sedis</taxon>
        <taxon>Chytridiomycota</taxon>
        <taxon>Chytridiomycota incertae sedis</taxon>
        <taxon>Chytridiomycetes</taxon>
        <taxon>Spizellomycetales</taxon>
        <taxon>Spizellomycetaceae</taxon>
        <taxon>Spizellomyces</taxon>
    </lineage>
</organism>
<name>A0A0L0HUM9_SPIPD</name>
<keyword evidence="7" id="KW-1185">Reference proteome</keyword>
<dbReference type="InterPro" id="IPR045222">
    <property type="entry name" value="Rpb4-like"/>
</dbReference>
<evidence type="ECO:0000313" key="6">
    <source>
        <dbReference type="EMBL" id="KND04807.1"/>
    </source>
</evidence>
<dbReference type="SUPFAM" id="SSF47819">
    <property type="entry name" value="HRDC-like"/>
    <property type="match status" value="1"/>
</dbReference>
<evidence type="ECO:0000313" key="7">
    <source>
        <dbReference type="Proteomes" id="UP000053201"/>
    </source>
</evidence>
<evidence type="ECO:0000256" key="1">
    <source>
        <dbReference type="ARBA" id="ARBA00004123"/>
    </source>
</evidence>
<dbReference type="GO" id="GO:0006352">
    <property type="term" value="P:DNA-templated transcription initiation"/>
    <property type="evidence" value="ECO:0007669"/>
    <property type="project" value="InterPro"/>
</dbReference>
<dbReference type="GO" id="GO:0030880">
    <property type="term" value="C:RNA polymerase complex"/>
    <property type="evidence" value="ECO:0007669"/>
    <property type="project" value="InterPro"/>
</dbReference>
<dbReference type="SMART" id="SM00657">
    <property type="entry name" value="RPOL4c"/>
    <property type="match status" value="1"/>
</dbReference>
<protein>
    <recommendedName>
        <fullName evidence="5">RNA polymerase Rpb4/RPC9 core domain-containing protein</fullName>
    </recommendedName>
</protein>
<feature type="domain" description="RNA polymerase Rpb4/RPC9 core" evidence="5">
    <location>
        <begin position="59"/>
        <end position="177"/>
    </location>
</feature>
<dbReference type="eggNOG" id="KOG2351">
    <property type="taxonomic scope" value="Eukaryota"/>
</dbReference>
<dbReference type="GO" id="GO:0000166">
    <property type="term" value="F:nucleotide binding"/>
    <property type="evidence" value="ECO:0007669"/>
    <property type="project" value="InterPro"/>
</dbReference>
<sequence>MSVPTRVETVNLQKHFEKMPTSQSEAIPSIYPAPRRLAPSRGARRDTEDLDSATGKLGADFQGVDCLLIPEVKLLLDMHKRRRMQSGIERPSNEVFEKTLEYCSRFTAFSNPNTVRHIKSTIDSSQYEPFEIGLMGNLGIESVEEARSLIPSLNRETLDDNTIHSTLNDLQNLKKYQAAG</sequence>
<comment type="similarity">
    <text evidence="3">Belongs to the eukaryotic RPB4 RNA polymerase subunit family.</text>
</comment>
<dbReference type="EMBL" id="KQ257450">
    <property type="protein sequence ID" value="KND04807.1"/>
    <property type="molecule type" value="Genomic_DNA"/>
</dbReference>
<dbReference type="GO" id="GO:0005634">
    <property type="term" value="C:nucleus"/>
    <property type="evidence" value="ECO:0007669"/>
    <property type="project" value="UniProtKB-SubCell"/>
</dbReference>
<dbReference type="InterPro" id="IPR038324">
    <property type="entry name" value="Rpb4/RPC9_sf"/>
</dbReference>
<dbReference type="InParanoid" id="A0A0L0HUM9"/>
<keyword evidence="2" id="KW-0539">Nucleus</keyword>
<comment type="subcellular location">
    <subcellularLocation>
        <location evidence="1">Nucleus</location>
    </subcellularLocation>
</comment>
<dbReference type="Pfam" id="PF03874">
    <property type="entry name" value="RNA_pol_Rpb4"/>
    <property type="match status" value="1"/>
</dbReference>
<evidence type="ECO:0000259" key="5">
    <source>
        <dbReference type="SMART" id="SM00657"/>
    </source>
</evidence>
<dbReference type="Proteomes" id="UP000053201">
    <property type="component" value="Unassembled WGS sequence"/>
</dbReference>
<dbReference type="FunCoup" id="A0A0L0HUM9">
    <property type="interactions" value="598"/>
</dbReference>
<dbReference type="AlphaFoldDB" id="A0A0L0HUM9"/>
<evidence type="ECO:0000256" key="3">
    <source>
        <dbReference type="ARBA" id="ARBA00025724"/>
    </source>
</evidence>
<dbReference type="InterPro" id="IPR005574">
    <property type="entry name" value="Rpb4/RPC9"/>
</dbReference>
<evidence type="ECO:0000256" key="4">
    <source>
        <dbReference type="SAM" id="MobiDB-lite"/>
    </source>
</evidence>
<dbReference type="Gene3D" id="1.20.1250.40">
    <property type="match status" value="1"/>
</dbReference>
<gene>
    <name evidence="6" type="ORF">SPPG_00510</name>
</gene>
<evidence type="ECO:0000256" key="2">
    <source>
        <dbReference type="ARBA" id="ARBA00023242"/>
    </source>
</evidence>
<reference evidence="6 7" key="1">
    <citation type="submission" date="2009-08" db="EMBL/GenBank/DDBJ databases">
        <title>The Genome Sequence of Spizellomyces punctatus strain DAOM BR117.</title>
        <authorList>
            <consortium name="The Broad Institute Genome Sequencing Platform"/>
            <person name="Russ C."/>
            <person name="Cuomo C."/>
            <person name="Shea T."/>
            <person name="Young S.K."/>
            <person name="Zeng Q."/>
            <person name="Koehrsen M."/>
            <person name="Haas B."/>
            <person name="Borodovsky M."/>
            <person name="Guigo R."/>
            <person name="Alvarado L."/>
            <person name="Berlin A."/>
            <person name="Bochicchio J."/>
            <person name="Borenstein D."/>
            <person name="Chapman S."/>
            <person name="Chen Z."/>
            <person name="Engels R."/>
            <person name="Freedman E."/>
            <person name="Gellesch M."/>
            <person name="Goldberg J."/>
            <person name="Griggs A."/>
            <person name="Gujja S."/>
            <person name="Heiman D."/>
            <person name="Hepburn T."/>
            <person name="Howarth C."/>
            <person name="Jen D."/>
            <person name="Larson L."/>
            <person name="Lewis B."/>
            <person name="Mehta T."/>
            <person name="Park D."/>
            <person name="Pearson M."/>
            <person name="Roberts A."/>
            <person name="Saif S."/>
            <person name="Shenoy N."/>
            <person name="Sisk P."/>
            <person name="Stolte C."/>
            <person name="Sykes S."/>
            <person name="Thomson T."/>
            <person name="Walk T."/>
            <person name="White J."/>
            <person name="Yandava C."/>
            <person name="Burger G."/>
            <person name="Gray M.W."/>
            <person name="Holland P.W.H."/>
            <person name="King N."/>
            <person name="Lang F.B.F."/>
            <person name="Roger A.J."/>
            <person name="Ruiz-Trillo I."/>
            <person name="Lander E."/>
            <person name="Nusbaum C."/>
        </authorList>
    </citation>
    <scope>NUCLEOTIDE SEQUENCE [LARGE SCALE GENOMIC DNA]</scope>
    <source>
        <strain evidence="6 7">DAOM BR117</strain>
    </source>
</reference>
<dbReference type="GeneID" id="27684230"/>
<proteinExistence type="inferred from homology"/>
<dbReference type="OrthoDB" id="2186918at2759"/>
<dbReference type="RefSeq" id="XP_016612846.1">
    <property type="nucleotide sequence ID" value="XM_016748834.1"/>
</dbReference>
<dbReference type="InterPro" id="IPR010997">
    <property type="entry name" value="HRDC-like_sf"/>
</dbReference>
<dbReference type="OMA" id="HRKTQNE"/>
<dbReference type="InterPro" id="IPR006590">
    <property type="entry name" value="RNA_pol_Rpb4/RPC9_core"/>
</dbReference>
<feature type="region of interest" description="Disordered" evidence="4">
    <location>
        <begin position="34"/>
        <end position="54"/>
    </location>
</feature>
<dbReference type="VEuPathDB" id="FungiDB:SPPG_00510"/>
<dbReference type="PANTHER" id="PTHR21297">
    <property type="entry name" value="DNA-DIRECTED RNA POLYMERASE II"/>
    <property type="match status" value="1"/>
</dbReference>
<accession>A0A0L0HUM9</accession>